<dbReference type="EMBL" id="MT138198">
    <property type="protein sequence ID" value="QKN89013.1"/>
    <property type="molecule type" value="Genomic_RNA"/>
</dbReference>
<accession>A0A6M3YNM6</accession>
<reference evidence="5" key="2">
    <citation type="submission" date="2020-01" db="EMBL/GenBank/DDBJ databases">
        <title>Viral genomes from wild and zoo birds in China.</title>
        <authorList>
            <person name="Lu J."/>
            <person name="Shan T."/>
            <person name="Yang S."/>
            <person name="Zhang W."/>
        </authorList>
    </citation>
    <scope>NUCLEOTIDE SEQUENCE</scope>
    <source>
        <strain evidence="6">Ybw132shi01</strain>
        <strain evidence="5">Yrf108shi01</strain>
    </source>
</reference>
<evidence type="ECO:0000256" key="1">
    <source>
        <dbReference type="SAM" id="MobiDB-lite"/>
    </source>
</evidence>
<sequence length="524" mass="59469">MGLAFCDNLYIHLEGDKLTSLNYEDSFNSLNPISDKIFSKSEVSCGLPGFGYCFCPQGYLSYQESEPGFVFIEATNNNFGPIMKDYNETTGFMDYNRILFDKIPVGWETADIIRGTNTDQVNEIFVEKPVACSFTGANDKEYAFTPKTFNVWEFQVLQVRFRLTCLDLPEDLKRHFRYMTTFKLNFPPVNQINQYQVRTTLPNLPKGIRQLVISVSPQYSVSETFRGRLTSNTSNVHLLIKSLRQEFGSKTVEMVISNGFNGEPVIVVRCDLSDKDEECILFVRVRDRAPLYGTLRFPVQMLEVNTLQSVYSGNEQNYTADDEFESNVIIANAGMAAAAIGGGMLSGIGQGLGQYYQTKAQMQMQEKYLSWQQLRQQYDIDNQRHLQQSMFDFKAHQQQNEFQYGQAQQQRGIDWAREQQSASFSQQNLYQQNQNQFTKELVEANLDSDIRKARNAQQLAGYRTDATVSGINFVSGRGGLGHPDAPQGASLPPRSTSTQTNSPKVYLTRPTGYYTGPLSNEERI</sequence>
<evidence type="ECO:0000313" key="3">
    <source>
        <dbReference type="EMBL" id="QJI53498.1"/>
    </source>
</evidence>
<evidence type="ECO:0000313" key="2">
    <source>
        <dbReference type="EMBL" id="QJI53496.1"/>
    </source>
</evidence>
<organism evidence="4">
    <name type="scientific">Riboviria sp</name>
    <dbReference type="NCBI Taxonomy" id="2585031"/>
    <lineage>
        <taxon>Viruses</taxon>
        <taxon>Riboviria</taxon>
    </lineage>
</organism>
<dbReference type="EMBL" id="MN933890">
    <property type="protein sequence ID" value="QJI53496.1"/>
    <property type="molecule type" value="Genomic_RNA"/>
</dbReference>
<dbReference type="EMBL" id="MN933889">
    <property type="protein sequence ID" value="QJI53498.1"/>
    <property type="molecule type" value="Genomic_RNA"/>
</dbReference>
<dbReference type="EMBL" id="MT138187">
    <property type="protein sequence ID" value="QKN89000.1"/>
    <property type="molecule type" value="Genomic_RNA"/>
</dbReference>
<feature type="region of interest" description="Disordered" evidence="1">
    <location>
        <begin position="474"/>
        <end position="524"/>
    </location>
</feature>
<reference evidence="4" key="1">
    <citation type="submission" date="2020-01" db="EMBL/GenBank/DDBJ databases">
        <title>Viral genomes from wild and zoo birds in China.</title>
        <authorList>
            <person name="Zhao M."/>
            <person name="Shan L.T."/>
            <person name="Yang X.S."/>
            <person name="Zhang W."/>
        </authorList>
    </citation>
    <scope>NUCLEOTIDE SEQUENCE</scope>
    <source>
        <strain evidence="4">Swa134shi1</strain>
        <strain evidence="3">Trb102shi1</strain>
        <strain evidence="2">Wag054shi3</strain>
    </source>
</reference>
<evidence type="ECO:0000313" key="5">
    <source>
        <dbReference type="EMBL" id="QKN89000.1"/>
    </source>
</evidence>
<evidence type="ECO:0000313" key="4">
    <source>
        <dbReference type="EMBL" id="QJI53503.1"/>
    </source>
</evidence>
<dbReference type="EMBL" id="MN933886">
    <property type="protein sequence ID" value="QJI53503.1"/>
    <property type="molecule type" value="Genomic_RNA"/>
</dbReference>
<feature type="compositionally biased region" description="Polar residues" evidence="1">
    <location>
        <begin position="493"/>
        <end position="503"/>
    </location>
</feature>
<protein>
    <submittedName>
        <fullName evidence="4">Uncharacterized protein</fullName>
    </submittedName>
</protein>
<name>A0A6M3YNM6_9VIRU</name>
<proteinExistence type="predicted"/>
<evidence type="ECO:0000313" key="6">
    <source>
        <dbReference type="EMBL" id="QKN89013.1"/>
    </source>
</evidence>